<organism evidence="1 2">
    <name type="scientific">Pleurodeles waltl</name>
    <name type="common">Iberian ribbed newt</name>
    <dbReference type="NCBI Taxonomy" id="8319"/>
    <lineage>
        <taxon>Eukaryota</taxon>
        <taxon>Metazoa</taxon>
        <taxon>Chordata</taxon>
        <taxon>Craniata</taxon>
        <taxon>Vertebrata</taxon>
        <taxon>Euteleostomi</taxon>
        <taxon>Amphibia</taxon>
        <taxon>Batrachia</taxon>
        <taxon>Caudata</taxon>
        <taxon>Salamandroidea</taxon>
        <taxon>Salamandridae</taxon>
        <taxon>Pleurodelinae</taxon>
        <taxon>Pleurodeles</taxon>
    </lineage>
</organism>
<proteinExistence type="predicted"/>
<feature type="non-terminal residue" evidence="1">
    <location>
        <position position="1"/>
    </location>
</feature>
<reference evidence="1" key="1">
    <citation type="journal article" date="2022" name="bioRxiv">
        <title>Sequencing and chromosome-scale assembly of the giantPleurodeles waltlgenome.</title>
        <authorList>
            <person name="Brown T."/>
            <person name="Elewa A."/>
            <person name="Iarovenko S."/>
            <person name="Subramanian E."/>
            <person name="Araus A.J."/>
            <person name="Petzold A."/>
            <person name="Susuki M."/>
            <person name="Suzuki K.-i.T."/>
            <person name="Hayashi T."/>
            <person name="Toyoda A."/>
            <person name="Oliveira C."/>
            <person name="Osipova E."/>
            <person name="Leigh N.D."/>
            <person name="Simon A."/>
            <person name="Yun M.H."/>
        </authorList>
    </citation>
    <scope>NUCLEOTIDE SEQUENCE</scope>
    <source>
        <strain evidence="1">20211129_DDA</strain>
        <tissue evidence="1">Liver</tissue>
    </source>
</reference>
<dbReference type="Proteomes" id="UP001066276">
    <property type="component" value="Chromosome 12"/>
</dbReference>
<comment type="caution">
    <text evidence="1">The sequence shown here is derived from an EMBL/GenBank/DDBJ whole genome shotgun (WGS) entry which is preliminary data.</text>
</comment>
<protein>
    <recommendedName>
        <fullName evidence="3">Polyprotein</fullName>
    </recommendedName>
</protein>
<name>A0AAV7L2W0_PLEWA</name>
<sequence>ENTYTMSAAVSGTYHGPCDRERGPCLHFGGVGALGGWGPTPVWTAVCASRP</sequence>
<evidence type="ECO:0008006" key="3">
    <source>
        <dbReference type="Google" id="ProtNLM"/>
    </source>
</evidence>
<feature type="non-terminal residue" evidence="1">
    <location>
        <position position="51"/>
    </location>
</feature>
<accession>A0AAV7L2W0</accession>
<evidence type="ECO:0000313" key="1">
    <source>
        <dbReference type="EMBL" id="KAJ1084619.1"/>
    </source>
</evidence>
<dbReference type="EMBL" id="JANPWB010000016">
    <property type="protein sequence ID" value="KAJ1084619.1"/>
    <property type="molecule type" value="Genomic_DNA"/>
</dbReference>
<evidence type="ECO:0000313" key="2">
    <source>
        <dbReference type="Proteomes" id="UP001066276"/>
    </source>
</evidence>
<dbReference type="AlphaFoldDB" id="A0AAV7L2W0"/>
<keyword evidence="2" id="KW-1185">Reference proteome</keyword>
<gene>
    <name evidence="1" type="ORF">NDU88_004765</name>
</gene>